<evidence type="ECO:0000313" key="1">
    <source>
        <dbReference type="EMBL" id="CAI2374598.1"/>
    </source>
</evidence>
<dbReference type="AlphaFoldDB" id="A0AAD1XKX1"/>
<dbReference type="Proteomes" id="UP001295684">
    <property type="component" value="Unassembled WGS sequence"/>
</dbReference>
<keyword evidence="2" id="KW-1185">Reference proteome</keyword>
<reference evidence="1" key="1">
    <citation type="submission" date="2023-07" db="EMBL/GenBank/DDBJ databases">
        <authorList>
            <consortium name="AG Swart"/>
            <person name="Singh M."/>
            <person name="Singh A."/>
            <person name="Seah K."/>
            <person name="Emmerich C."/>
        </authorList>
    </citation>
    <scope>NUCLEOTIDE SEQUENCE</scope>
    <source>
        <strain evidence="1">DP1</strain>
    </source>
</reference>
<evidence type="ECO:0000313" key="2">
    <source>
        <dbReference type="Proteomes" id="UP001295684"/>
    </source>
</evidence>
<name>A0AAD1XKX1_EUPCR</name>
<comment type="caution">
    <text evidence="1">The sequence shown here is derived from an EMBL/GenBank/DDBJ whole genome shotgun (WGS) entry which is preliminary data.</text>
</comment>
<protein>
    <submittedName>
        <fullName evidence="1">Uncharacterized protein</fullName>
    </submittedName>
</protein>
<gene>
    <name evidence="1" type="ORF">ECRASSUSDP1_LOCUS15953</name>
</gene>
<dbReference type="EMBL" id="CAMPGE010016016">
    <property type="protein sequence ID" value="CAI2374598.1"/>
    <property type="molecule type" value="Genomic_DNA"/>
</dbReference>
<proteinExistence type="predicted"/>
<organism evidence="1 2">
    <name type="scientific">Euplotes crassus</name>
    <dbReference type="NCBI Taxonomy" id="5936"/>
    <lineage>
        <taxon>Eukaryota</taxon>
        <taxon>Sar</taxon>
        <taxon>Alveolata</taxon>
        <taxon>Ciliophora</taxon>
        <taxon>Intramacronucleata</taxon>
        <taxon>Spirotrichea</taxon>
        <taxon>Hypotrichia</taxon>
        <taxon>Euplotida</taxon>
        <taxon>Euplotidae</taxon>
        <taxon>Moneuplotes</taxon>
    </lineage>
</organism>
<accession>A0AAD1XKX1</accession>
<sequence length="53" mass="6554">MRYLQKLKVNYKHIFYQEPDLVISKELQRYRKKNERKASIKVITKEQRGRTEA</sequence>